<feature type="region of interest" description="Disordered" evidence="1">
    <location>
        <begin position="517"/>
        <end position="567"/>
    </location>
</feature>
<evidence type="ECO:0000313" key="3">
    <source>
        <dbReference type="EMBL" id="CAE1314121.1"/>
    </source>
</evidence>
<proteinExistence type="predicted"/>
<protein>
    <submittedName>
        <fullName evidence="3">Uncharacterized protein</fullName>
    </submittedName>
</protein>
<feature type="compositionally biased region" description="Pro residues" evidence="1">
    <location>
        <begin position="606"/>
        <end position="620"/>
    </location>
</feature>
<feature type="region of interest" description="Disordered" evidence="1">
    <location>
        <begin position="579"/>
        <end position="649"/>
    </location>
</feature>
<feature type="region of interest" description="Disordered" evidence="1">
    <location>
        <begin position="715"/>
        <end position="785"/>
    </location>
</feature>
<feature type="region of interest" description="Disordered" evidence="1">
    <location>
        <begin position="844"/>
        <end position="898"/>
    </location>
</feature>
<name>A0A812E696_ACAPH</name>
<keyword evidence="4" id="KW-1185">Reference proteome</keyword>
<sequence length="971" mass="106266">MGPLARSSAEVLRRWPSFTVAGLPSCASEVAGLPYCALRGMCVSPVEGGPFVHRSRTPSRCRRVVSALPSTRFSQMNRPTDQSRCPNSKAMMTKRAFFRSLSDCRKRADSLLRAGMCVEGGPPPFVHRSRTPVMRLRSFCIGQYEILQKSKGCYTNRIRLLKTERESGRTYGRTARWRGGQEVSATTTTTTTTTTHVRLHADKAFDERALTILQRLLAAFWTCWGSGCGETPYSGLCTWCSRTVSPSDKPGDHRSTPPTAQRREYQLVVAAVAVVVVVVVVIVANTSSPPRASSVRRILQCFSRRMRRLAFVENISPIAAEGGRRASGFPTNEGLAGTTHLLGALRGPADERRDPSMPLERNAGVRCGEPGLDFALAPSGAPDGVRRGKQRAPRRATPLQFAKWSPHRPAGTQGPATANEGIRRTGNVLGTSPGAKSLLGQSEKRKNAFVIIVLFSTLAMRGISNLRAGAGPGTKGAPYGLSPCLFKGSTGVPIREKVFTKTHYHYLLRRMRVATGKEGPPTRLRFWGDPPRPGPKSPGTANEGLTNLGLTFGPPIPFPPDFTPVPVRARGVRGKRKAVGIDALHGSRSPASPPSSSPRRRRRRPPPFLSPAPPGPPPAGDPSLRQRPLQKPPPFNALQSGVRERKGGPLYFPKGVGSPGYGTKAFKNYALFAPFLGVTGSRVRNKATDAGNSNSYTPFTRLFRSVGYLKNPCWGRRDTRQPRGLGETLRAQPKARLREGGPLSGDRASGHRSQWKKKGPQTPPALPFGARGPARNKPNAHFPHFGARGPLPLWADPARLRQTKDRIWGKRFTGYMPFGAHWDPARGKRPPLSPFPRDFTHVVPRKGAGSPAGKQGLERRPPHGAGVRLSRRSCCRRRRRRLSSLAPSPATGPLRRPRPLFSLLDKGAARVRLRKEGLLLEHKKALRDGSVNKGGRFPPCPWRRGDGRERRPFDKTTILRPYRAPGGARLR</sequence>
<feature type="region of interest" description="Disordered" evidence="1">
    <location>
        <begin position="404"/>
        <end position="428"/>
    </location>
</feature>
<comment type="caution">
    <text evidence="3">The sequence shown here is derived from an EMBL/GenBank/DDBJ whole genome shotgun (WGS) entry which is preliminary data.</text>
</comment>
<gene>
    <name evidence="3" type="ORF">SPHA_65117</name>
</gene>
<accession>A0A812E696</accession>
<keyword evidence="2" id="KW-1133">Transmembrane helix</keyword>
<reference evidence="3" key="1">
    <citation type="submission" date="2021-01" db="EMBL/GenBank/DDBJ databases">
        <authorList>
            <person name="Li R."/>
            <person name="Bekaert M."/>
        </authorList>
    </citation>
    <scope>NUCLEOTIDE SEQUENCE</scope>
    <source>
        <strain evidence="3">Farmed</strain>
    </source>
</reference>
<dbReference type="AlphaFoldDB" id="A0A812E696"/>
<keyword evidence="2" id="KW-0812">Transmembrane</keyword>
<feature type="region of interest" description="Disordered" evidence="1">
    <location>
        <begin position="929"/>
        <end position="950"/>
    </location>
</feature>
<evidence type="ECO:0000256" key="1">
    <source>
        <dbReference type="SAM" id="MobiDB-lite"/>
    </source>
</evidence>
<evidence type="ECO:0000313" key="4">
    <source>
        <dbReference type="Proteomes" id="UP000597762"/>
    </source>
</evidence>
<feature type="compositionally biased region" description="Basic residues" evidence="1">
    <location>
        <begin position="869"/>
        <end position="882"/>
    </location>
</feature>
<feature type="transmembrane region" description="Helical" evidence="2">
    <location>
        <begin position="265"/>
        <end position="287"/>
    </location>
</feature>
<organism evidence="3 4">
    <name type="scientific">Acanthosepion pharaonis</name>
    <name type="common">Pharaoh cuttlefish</name>
    <name type="synonym">Sepia pharaonis</name>
    <dbReference type="NCBI Taxonomy" id="158019"/>
    <lineage>
        <taxon>Eukaryota</taxon>
        <taxon>Metazoa</taxon>
        <taxon>Spiralia</taxon>
        <taxon>Lophotrochozoa</taxon>
        <taxon>Mollusca</taxon>
        <taxon>Cephalopoda</taxon>
        <taxon>Coleoidea</taxon>
        <taxon>Decapodiformes</taxon>
        <taxon>Sepiida</taxon>
        <taxon>Sepiina</taxon>
        <taxon>Sepiidae</taxon>
        <taxon>Acanthosepion</taxon>
    </lineage>
</organism>
<keyword evidence="2" id="KW-0472">Membrane</keyword>
<dbReference type="EMBL" id="CAHIKZ030004691">
    <property type="protein sequence ID" value="CAE1314121.1"/>
    <property type="molecule type" value="Genomic_DNA"/>
</dbReference>
<dbReference type="Proteomes" id="UP000597762">
    <property type="component" value="Unassembled WGS sequence"/>
</dbReference>
<feature type="compositionally biased region" description="Pro residues" evidence="1">
    <location>
        <begin position="554"/>
        <end position="563"/>
    </location>
</feature>
<evidence type="ECO:0000256" key="2">
    <source>
        <dbReference type="SAM" id="Phobius"/>
    </source>
</evidence>
<feature type="compositionally biased region" description="Polar residues" evidence="1">
    <location>
        <begin position="539"/>
        <end position="549"/>
    </location>
</feature>